<dbReference type="Gene3D" id="1.10.357.10">
    <property type="entry name" value="Tetracycline Repressor, domain 2"/>
    <property type="match status" value="1"/>
</dbReference>
<sequence length="198" mass="21653">MTPDPKSERRSERARRAILDAAFDLVSRKGFAKVTIEAIAAQAGVGKPTIYRWWRSKGAVVLEAMNEELGDDFAFPDTGDIAADLTTQITAVTQRLITGRISEAFKGVMGEAQNDPALMKAFRETILEPSIAECRARLDSAVAAGQLRSDVPTDVMVDLFYAPIHYRHFLGFGDDAVRRSADLVQDVLLGLQPRSDAG</sequence>
<dbReference type="InterPro" id="IPR036271">
    <property type="entry name" value="Tet_transcr_reg_TetR-rel_C_sf"/>
</dbReference>
<dbReference type="RefSeq" id="WP_055527734.1">
    <property type="nucleotide sequence ID" value="NZ_CP023695.1"/>
</dbReference>
<name>A0A5J6HDA1_STRAD</name>
<keyword evidence="7" id="KW-1185">Reference proteome</keyword>
<feature type="DNA-binding region" description="H-T-H motif" evidence="4">
    <location>
        <begin position="35"/>
        <end position="54"/>
    </location>
</feature>
<dbReference type="OrthoDB" id="9796019at2"/>
<feature type="domain" description="HTH tetR-type" evidence="5">
    <location>
        <begin position="12"/>
        <end position="72"/>
    </location>
</feature>
<keyword evidence="1" id="KW-0805">Transcription regulation</keyword>
<dbReference type="EMBL" id="CP023695">
    <property type="protein sequence ID" value="QEV16244.1"/>
    <property type="molecule type" value="Genomic_DNA"/>
</dbReference>
<dbReference type="InterPro" id="IPR050109">
    <property type="entry name" value="HTH-type_TetR-like_transc_reg"/>
</dbReference>
<dbReference type="Pfam" id="PF00440">
    <property type="entry name" value="TetR_N"/>
    <property type="match status" value="1"/>
</dbReference>
<protein>
    <submittedName>
        <fullName evidence="6">TetR/AcrR family transcriptional regulator</fullName>
    </submittedName>
</protein>
<evidence type="ECO:0000256" key="3">
    <source>
        <dbReference type="ARBA" id="ARBA00023163"/>
    </source>
</evidence>
<evidence type="ECO:0000313" key="7">
    <source>
        <dbReference type="Proteomes" id="UP000326553"/>
    </source>
</evidence>
<dbReference type="InterPro" id="IPR001647">
    <property type="entry name" value="HTH_TetR"/>
</dbReference>
<dbReference type="PANTHER" id="PTHR30055">
    <property type="entry name" value="HTH-TYPE TRANSCRIPTIONAL REGULATOR RUTR"/>
    <property type="match status" value="1"/>
</dbReference>
<dbReference type="Gene3D" id="1.10.10.60">
    <property type="entry name" value="Homeodomain-like"/>
    <property type="match status" value="1"/>
</dbReference>
<evidence type="ECO:0000256" key="1">
    <source>
        <dbReference type="ARBA" id="ARBA00023015"/>
    </source>
</evidence>
<keyword evidence="2 4" id="KW-0238">DNA-binding</keyword>
<dbReference type="PRINTS" id="PR00455">
    <property type="entry name" value="HTHTETR"/>
</dbReference>
<proteinExistence type="predicted"/>
<dbReference type="SUPFAM" id="SSF46689">
    <property type="entry name" value="Homeodomain-like"/>
    <property type="match status" value="1"/>
</dbReference>
<dbReference type="Pfam" id="PF16859">
    <property type="entry name" value="TetR_C_11"/>
    <property type="match status" value="1"/>
</dbReference>
<dbReference type="SUPFAM" id="SSF48498">
    <property type="entry name" value="Tetracyclin repressor-like, C-terminal domain"/>
    <property type="match status" value="1"/>
</dbReference>
<dbReference type="PANTHER" id="PTHR30055:SF148">
    <property type="entry name" value="TETR-FAMILY TRANSCRIPTIONAL REGULATOR"/>
    <property type="match status" value="1"/>
</dbReference>
<evidence type="ECO:0000256" key="4">
    <source>
        <dbReference type="PROSITE-ProRule" id="PRU00335"/>
    </source>
</evidence>
<dbReference type="AlphaFoldDB" id="A0A5J6HDA1"/>
<dbReference type="PROSITE" id="PS50977">
    <property type="entry name" value="HTH_TETR_2"/>
    <property type="match status" value="1"/>
</dbReference>
<dbReference type="KEGG" id="salw:CP975_00815"/>
<evidence type="ECO:0000256" key="2">
    <source>
        <dbReference type="ARBA" id="ARBA00023125"/>
    </source>
</evidence>
<reference evidence="6 7" key="1">
    <citation type="submission" date="2017-09" db="EMBL/GenBank/DDBJ databases">
        <authorList>
            <person name="Lee N."/>
            <person name="Cho B.-K."/>
        </authorList>
    </citation>
    <scope>NUCLEOTIDE SEQUENCE [LARGE SCALE GENOMIC DNA]</scope>
    <source>
        <strain evidence="6 7">ATCC 12461</strain>
    </source>
</reference>
<evidence type="ECO:0000259" key="5">
    <source>
        <dbReference type="PROSITE" id="PS50977"/>
    </source>
</evidence>
<dbReference type="InterPro" id="IPR009057">
    <property type="entry name" value="Homeodomain-like_sf"/>
</dbReference>
<dbReference type="InterPro" id="IPR011075">
    <property type="entry name" value="TetR_C"/>
</dbReference>
<dbReference type="GO" id="GO:0000976">
    <property type="term" value="F:transcription cis-regulatory region binding"/>
    <property type="evidence" value="ECO:0007669"/>
    <property type="project" value="TreeGrafter"/>
</dbReference>
<accession>A0A5J6HDA1</accession>
<organism evidence="6 7">
    <name type="scientific">Streptomyces alboniger</name>
    <dbReference type="NCBI Taxonomy" id="132473"/>
    <lineage>
        <taxon>Bacteria</taxon>
        <taxon>Bacillati</taxon>
        <taxon>Actinomycetota</taxon>
        <taxon>Actinomycetes</taxon>
        <taxon>Kitasatosporales</taxon>
        <taxon>Streptomycetaceae</taxon>
        <taxon>Streptomyces</taxon>
        <taxon>Streptomyces aurantiacus group</taxon>
    </lineage>
</organism>
<keyword evidence="3" id="KW-0804">Transcription</keyword>
<gene>
    <name evidence="6" type="ORF">CP975_00815</name>
</gene>
<dbReference type="Proteomes" id="UP000326553">
    <property type="component" value="Chromosome"/>
</dbReference>
<evidence type="ECO:0000313" key="6">
    <source>
        <dbReference type="EMBL" id="QEV16244.1"/>
    </source>
</evidence>
<dbReference type="GO" id="GO:0003700">
    <property type="term" value="F:DNA-binding transcription factor activity"/>
    <property type="evidence" value="ECO:0007669"/>
    <property type="project" value="TreeGrafter"/>
</dbReference>